<dbReference type="PROSITE" id="PS51384">
    <property type="entry name" value="FAD_FR"/>
    <property type="match status" value="1"/>
</dbReference>
<gene>
    <name evidence="16" type="ORF">Cboi02_000122600</name>
</gene>
<dbReference type="GO" id="GO:0006826">
    <property type="term" value="P:iron ion transport"/>
    <property type="evidence" value="ECO:0007669"/>
    <property type="project" value="TreeGrafter"/>
</dbReference>
<keyword evidence="3" id="KW-0813">Transport</keyword>
<feature type="transmembrane region" description="Helical" evidence="13">
    <location>
        <begin position="153"/>
        <end position="173"/>
    </location>
</feature>
<keyword evidence="11 13" id="KW-0472">Membrane</keyword>
<evidence type="ECO:0000256" key="8">
    <source>
        <dbReference type="ARBA" id="ARBA00022989"/>
    </source>
</evidence>
<comment type="similarity">
    <text evidence="2">Belongs to the ferric reductase (FRE) family.</text>
</comment>
<dbReference type="Pfam" id="PF08022">
    <property type="entry name" value="FAD_binding_8"/>
    <property type="match status" value="1"/>
</dbReference>
<evidence type="ECO:0000256" key="11">
    <source>
        <dbReference type="ARBA" id="ARBA00023136"/>
    </source>
</evidence>
<accession>A0A9W6WG33</accession>
<feature type="transmembrane region" description="Helical" evidence="13">
    <location>
        <begin position="352"/>
        <end position="369"/>
    </location>
</feature>
<evidence type="ECO:0000256" key="14">
    <source>
        <dbReference type="SAM" id="SignalP"/>
    </source>
</evidence>
<dbReference type="Pfam" id="PF01794">
    <property type="entry name" value="Ferric_reduct"/>
    <property type="match status" value="1"/>
</dbReference>
<dbReference type="CDD" id="cd06186">
    <property type="entry name" value="NOX_Duox_like_FAD_NADP"/>
    <property type="match status" value="1"/>
</dbReference>
<evidence type="ECO:0000256" key="3">
    <source>
        <dbReference type="ARBA" id="ARBA00022448"/>
    </source>
</evidence>
<evidence type="ECO:0000256" key="13">
    <source>
        <dbReference type="SAM" id="Phobius"/>
    </source>
</evidence>
<dbReference type="PANTHER" id="PTHR32361:SF9">
    <property type="entry name" value="FERRIC REDUCTASE TRANSMEMBRANE COMPONENT 3-RELATED"/>
    <property type="match status" value="1"/>
</dbReference>
<dbReference type="GO" id="GO:0006879">
    <property type="term" value="P:intracellular iron ion homeostasis"/>
    <property type="evidence" value="ECO:0007669"/>
    <property type="project" value="TreeGrafter"/>
</dbReference>
<evidence type="ECO:0000256" key="10">
    <source>
        <dbReference type="ARBA" id="ARBA00023065"/>
    </source>
</evidence>
<dbReference type="GO" id="GO:0005886">
    <property type="term" value="C:plasma membrane"/>
    <property type="evidence" value="ECO:0007669"/>
    <property type="project" value="TreeGrafter"/>
</dbReference>
<reference evidence="16" key="1">
    <citation type="submission" date="2023-04" db="EMBL/GenBank/DDBJ databases">
        <title>Candida boidinii NBRC 10035.</title>
        <authorList>
            <person name="Ichikawa N."/>
            <person name="Sato H."/>
            <person name="Tonouchi N."/>
        </authorList>
    </citation>
    <scope>NUCLEOTIDE SEQUENCE</scope>
    <source>
        <strain evidence="16">NBRC 10035</strain>
    </source>
</reference>
<feature type="transmembrane region" description="Helical" evidence="13">
    <location>
        <begin position="313"/>
        <end position="332"/>
    </location>
</feature>
<dbReference type="InterPro" id="IPR051410">
    <property type="entry name" value="Ferric/Cupric_Reductase"/>
</dbReference>
<dbReference type="AlphaFoldDB" id="A0A9W6WG33"/>
<organism evidence="16 17">
    <name type="scientific">Candida boidinii</name>
    <name type="common">Yeast</name>
    <dbReference type="NCBI Taxonomy" id="5477"/>
    <lineage>
        <taxon>Eukaryota</taxon>
        <taxon>Fungi</taxon>
        <taxon>Dikarya</taxon>
        <taxon>Ascomycota</taxon>
        <taxon>Saccharomycotina</taxon>
        <taxon>Pichiomycetes</taxon>
        <taxon>Pichiales</taxon>
        <taxon>Pichiaceae</taxon>
        <taxon>Ogataea</taxon>
        <taxon>Ogataea/Candida clade</taxon>
    </lineage>
</organism>
<dbReference type="EMBL" id="BSXN01000272">
    <property type="protein sequence ID" value="GME67872.1"/>
    <property type="molecule type" value="Genomic_DNA"/>
</dbReference>
<evidence type="ECO:0000256" key="12">
    <source>
        <dbReference type="ARBA" id="ARBA00023180"/>
    </source>
</evidence>
<feature type="chain" id="PRO_5040821909" evidence="14">
    <location>
        <begin position="20"/>
        <end position="771"/>
    </location>
</feature>
<evidence type="ECO:0000313" key="16">
    <source>
        <dbReference type="EMBL" id="GME67872.1"/>
    </source>
</evidence>
<evidence type="ECO:0000313" key="17">
    <source>
        <dbReference type="Proteomes" id="UP001165120"/>
    </source>
</evidence>
<keyword evidence="17" id="KW-1185">Reference proteome</keyword>
<keyword evidence="9" id="KW-0560">Oxidoreductase</keyword>
<evidence type="ECO:0000256" key="6">
    <source>
        <dbReference type="ARBA" id="ARBA00022827"/>
    </source>
</evidence>
<keyword evidence="10" id="KW-0406">Ion transport</keyword>
<keyword evidence="5 13" id="KW-0812">Transmembrane</keyword>
<dbReference type="GO" id="GO:0000293">
    <property type="term" value="F:ferric-chelate reductase activity"/>
    <property type="evidence" value="ECO:0007669"/>
    <property type="project" value="UniProtKB-ARBA"/>
</dbReference>
<comment type="caution">
    <text evidence="16">The sequence shown here is derived from an EMBL/GenBank/DDBJ whole genome shotgun (WGS) entry which is preliminary data.</text>
</comment>
<dbReference type="SUPFAM" id="SSF52343">
    <property type="entry name" value="Ferredoxin reductase-like, C-terminal NADP-linked domain"/>
    <property type="match status" value="1"/>
</dbReference>
<evidence type="ECO:0000256" key="2">
    <source>
        <dbReference type="ARBA" id="ARBA00006278"/>
    </source>
</evidence>
<dbReference type="InterPro" id="IPR013121">
    <property type="entry name" value="Fe_red_NAD-bd_6"/>
</dbReference>
<evidence type="ECO:0000256" key="5">
    <source>
        <dbReference type="ARBA" id="ARBA00022692"/>
    </source>
</evidence>
<feature type="transmembrane region" description="Helical" evidence="13">
    <location>
        <begin position="229"/>
        <end position="251"/>
    </location>
</feature>
<dbReference type="Pfam" id="PF08030">
    <property type="entry name" value="NAD_binding_6"/>
    <property type="match status" value="1"/>
</dbReference>
<protein>
    <submittedName>
        <fullName evidence="16">Unnamed protein product</fullName>
    </submittedName>
</protein>
<sequence length="771" mass="88353">MKIINFLIPFSILINVVYSRGLSSVSGASCTTIAATFALFPFNCNGSLDLDYHCRCRDPAFLGTVLYCINEYSANPTEISKAYTYVYDTCHSQAGVGYTPDQMQSAYMNATKYMKNSVNKNDTTIDYPVIIDKDTFDIATKNVKNLISLRHEATVYGLAMIAYWGGVIMLFVIHNTCKWCFPFIMSTITSSKSVKWLRRHLVSPHLIKTKYTRSRFVKKLSTFFGSVPIRLHFLIIFFYVVLNVVLCCVNFKYSEPNLIFSTHHLQKVVNIGDRTGIVATVQLPMIFLFGSRNNPLILLSGLNYRIFNLYHKWIARVFTILIIFHAFFYIAFVNSGHTYVARYGLTKWRGANVGFGALIILVCLGFHKFRKRFYEFFKITHKAFVLMFVVGAWYHCWTLGWIEYFYSAIAFWSYDYFMRAFKIITTGGILKAKATVEFEKVVISNEAYVKTEKVSSQSKVSVYSYKAHSIRLEVNHSGWWKAFPGAFAWIRVLKLDMFWESHPFTILPAVADENYNQLVFVIKIKDGLTKRLAEYISNQPNCEAIIPVMIEGPYGSSTPFKGYDNSLFVAGGIGFTIVYAIAINLAKIYRAQILRGEKRSGKHVVLKWVVPSIELVCLFEKELALIPTFKGIIQVEIFITRPLLVEGETEEIYSGDNSTYYETFSFDRIYSDIEAIDQKTKDEVIQSQRMYEQMTIRKYITESVPHIYMSVGKRPNVKREVIDTIYDLKGSVAVVACGPEVLNSDVRTATNKCLKSESCSNVDYFEEELLW</sequence>
<feature type="transmembrane region" description="Helical" evidence="13">
    <location>
        <begin position="381"/>
        <end position="402"/>
    </location>
</feature>
<dbReference type="InterPro" id="IPR013112">
    <property type="entry name" value="FAD-bd_8"/>
</dbReference>
<feature type="transmembrane region" description="Helical" evidence="13">
    <location>
        <begin position="567"/>
        <end position="589"/>
    </location>
</feature>
<dbReference type="InterPro" id="IPR039261">
    <property type="entry name" value="FNR_nucleotide-bd"/>
</dbReference>
<keyword evidence="12" id="KW-0325">Glycoprotein</keyword>
<keyword evidence="6" id="KW-0274">FAD</keyword>
<name>A0A9W6WG33_CANBO</name>
<dbReference type="Proteomes" id="UP001165120">
    <property type="component" value="Unassembled WGS sequence"/>
</dbReference>
<dbReference type="SFLD" id="SFLDS00052">
    <property type="entry name" value="Ferric_Reductase_Domain"/>
    <property type="match status" value="1"/>
</dbReference>
<keyword evidence="4" id="KW-0285">Flavoprotein</keyword>
<dbReference type="InterPro" id="IPR017927">
    <property type="entry name" value="FAD-bd_FR_type"/>
</dbReference>
<comment type="subcellular location">
    <subcellularLocation>
        <location evidence="1">Membrane</location>
        <topology evidence="1">Multi-pass membrane protein</topology>
    </subcellularLocation>
</comment>
<dbReference type="InterPro" id="IPR013130">
    <property type="entry name" value="Fe3_Rdtase_TM_dom"/>
</dbReference>
<feature type="signal peptide" evidence="14">
    <location>
        <begin position="1"/>
        <end position="19"/>
    </location>
</feature>
<evidence type="ECO:0000256" key="4">
    <source>
        <dbReference type="ARBA" id="ARBA00022630"/>
    </source>
</evidence>
<evidence type="ECO:0000259" key="15">
    <source>
        <dbReference type="PROSITE" id="PS51384"/>
    </source>
</evidence>
<dbReference type="Gene3D" id="3.40.50.80">
    <property type="entry name" value="Nucleotide-binding domain of ferredoxin-NADP reductase (FNR) module"/>
    <property type="match status" value="1"/>
</dbReference>
<dbReference type="GO" id="GO:0015677">
    <property type="term" value="P:copper ion import"/>
    <property type="evidence" value="ECO:0007669"/>
    <property type="project" value="TreeGrafter"/>
</dbReference>
<dbReference type="SFLD" id="SFLDG01168">
    <property type="entry name" value="Ferric_reductase_subgroup_(FRE"/>
    <property type="match status" value="1"/>
</dbReference>
<keyword evidence="8 13" id="KW-1133">Transmembrane helix</keyword>
<evidence type="ECO:0000256" key="9">
    <source>
        <dbReference type="ARBA" id="ARBA00023002"/>
    </source>
</evidence>
<dbReference type="PANTHER" id="PTHR32361">
    <property type="entry name" value="FERRIC/CUPRIC REDUCTASE TRANSMEMBRANE COMPONENT"/>
    <property type="match status" value="1"/>
</dbReference>
<keyword evidence="14" id="KW-0732">Signal</keyword>
<evidence type="ECO:0000256" key="7">
    <source>
        <dbReference type="ARBA" id="ARBA00022982"/>
    </source>
</evidence>
<evidence type="ECO:0000256" key="1">
    <source>
        <dbReference type="ARBA" id="ARBA00004141"/>
    </source>
</evidence>
<feature type="domain" description="FAD-binding FR-type" evidence="15">
    <location>
        <begin position="447"/>
        <end position="560"/>
    </location>
</feature>
<keyword evidence="7" id="KW-0249">Electron transport</keyword>
<proteinExistence type="inferred from homology"/>